<proteinExistence type="predicted"/>
<organism evidence="1 2">
    <name type="scientific">Colletotrichum truncatum</name>
    <name type="common">Anthracnose fungus</name>
    <name type="synonym">Colletotrichum capsici</name>
    <dbReference type="NCBI Taxonomy" id="5467"/>
    <lineage>
        <taxon>Eukaryota</taxon>
        <taxon>Fungi</taxon>
        <taxon>Dikarya</taxon>
        <taxon>Ascomycota</taxon>
        <taxon>Pezizomycotina</taxon>
        <taxon>Sordariomycetes</taxon>
        <taxon>Hypocreomycetidae</taxon>
        <taxon>Glomerellales</taxon>
        <taxon>Glomerellaceae</taxon>
        <taxon>Colletotrichum</taxon>
        <taxon>Colletotrichum truncatum species complex</taxon>
    </lineage>
</organism>
<evidence type="ECO:0000313" key="2">
    <source>
        <dbReference type="Proteomes" id="UP000805649"/>
    </source>
</evidence>
<gene>
    <name evidence="1" type="ORF">CTRU02_206503</name>
</gene>
<sequence>MRDLEKRSSFTVPVCRFREPGPRSGGQWLFMDGYGDRTGTDVNTFKLTCQASTQHADIIYRVPGQCESGQWCVEYHGYSELGQAGHDIVCVDKGQIHTWALNSFHNPGKSACSAGWNNRGKTNLKATLEVDVMDSAGLNRIAPQEVYYLLNQKRIGVSRGYDSEVGSGSVIIPPGGSLQACVTPIAGQILNMLGALTSLVRV</sequence>
<name>A0ACC3Z728_COLTU</name>
<reference evidence="1 2" key="1">
    <citation type="journal article" date="2020" name="Phytopathology">
        <title>Genome Sequence Resources of Colletotrichum truncatum, C. plurivorum, C. musicola, and C. sojae: Four Species Pathogenic to Soybean (Glycine max).</title>
        <authorList>
            <person name="Rogerio F."/>
            <person name="Boufleur T.R."/>
            <person name="Ciampi-Guillardi M."/>
            <person name="Sukno S.A."/>
            <person name="Thon M.R."/>
            <person name="Massola Junior N.S."/>
            <person name="Baroncelli R."/>
        </authorList>
    </citation>
    <scope>NUCLEOTIDE SEQUENCE [LARGE SCALE GENOMIC DNA]</scope>
    <source>
        <strain evidence="1 2">CMES1059</strain>
    </source>
</reference>
<keyword evidence="2" id="KW-1185">Reference proteome</keyword>
<evidence type="ECO:0000313" key="1">
    <source>
        <dbReference type="EMBL" id="KAL0939893.1"/>
    </source>
</evidence>
<dbReference type="EMBL" id="VUJX02000003">
    <property type="protein sequence ID" value="KAL0939893.1"/>
    <property type="molecule type" value="Genomic_DNA"/>
</dbReference>
<dbReference type="Proteomes" id="UP000805649">
    <property type="component" value="Unassembled WGS sequence"/>
</dbReference>
<protein>
    <submittedName>
        <fullName evidence="1">Pep1-like protein</fullName>
    </submittedName>
</protein>
<comment type="caution">
    <text evidence="1">The sequence shown here is derived from an EMBL/GenBank/DDBJ whole genome shotgun (WGS) entry which is preliminary data.</text>
</comment>
<accession>A0ACC3Z728</accession>